<evidence type="ECO:0000256" key="4">
    <source>
        <dbReference type="ARBA" id="ARBA00011218"/>
    </source>
</evidence>
<dbReference type="PIRSF" id="PIRSF006250">
    <property type="entry name" value="NadC_ModD"/>
    <property type="match status" value="1"/>
</dbReference>
<dbReference type="GO" id="GO:0034213">
    <property type="term" value="P:quinolinate catabolic process"/>
    <property type="evidence" value="ECO:0007669"/>
    <property type="project" value="TreeGrafter"/>
</dbReference>
<feature type="compositionally biased region" description="Polar residues" evidence="13">
    <location>
        <begin position="88"/>
        <end position="97"/>
    </location>
</feature>
<proteinExistence type="inferred from homology"/>
<dbReference type="InterPro" id="IPR002638">
    <property type="entry name" value="Quinolinate_PRibosylTrfase_C"/>
</dbReference>
<dbReference type="CDD" id="cd01572">
    <property type="entry name" value="QPRTase"/>
    <property type="match status" value="1"/>
</dbReference>
<feature type="domain" description="Quinolinate phosphoribosyl transferase C-terminal" evidence="14">
    <location>
        <begin position="139"/>
        <end position="309"/>
    </location>
</feature>
<feature type="region of interest" description="Disordered" evidence="13">
    <location>
        <begin position="81"/>
        <end position="105"/>
    </location>
</feature>
<comment type="similarity">
    <text evidence="3 12">Belongs to the NadC/ModD family.</text>
</comment>
<keyword evidence="7 12" id="KW-0662">Pyridine nucleotide biosynthesis</keyword>
<keyword evidence="8 12" id="KW-0328">Glycosyltransferase</keyword>
<dbReference type="GO" id="GO:0005737">
    <property type="term" value="C:cytoplasm"/>
    <property type="evidence" value="ECO:0007669"/>
    <property type="project" value="TreeGrafter"/>
</dbReference>
<evidence type="ECO:0000256" key="7">
    <source>
        <dbReference type="ARBA" id="ARBA00022642"/>
    </source>
</evidence>
<evidence type="ECO:0000256" key="12">
    <source>
        <dbReference type="PIRNR" id="PIRNR006250"/>
    </source>
</evidence>
<evidence type="ECO:0000256" key="13">
    <source>
        <dbReference type="SAM" id="MobiDB-lite"/>
    </source>
</evidence>
<dbReference type="SUPFAM" id="SSF54675">
    <property type="entry name" value="Nicotinate/Quinolinate PRTase N-terminal domain-like"/>
    <property type="match status" value="1"/>
</dbReference>
<dbReference type="InterPro" id="IPR004393">
    <property type="entry name" value="NadC"/>
</dbReference>
<gene>
    <name evidence="16" type="ORF">NSK_007576</name>
</gene>
<comment type="caution">
    <text evidence="16">The sequence shown here is derived from an EMBL/GenBank/DDBJ whole genome shotgun (WGS) entry which is preliminary data.</text>
</comment>
<dbReference type="InterPro" id="IPR027277">
    <property type="entry name" value="NadC/ModD"/>
</dbReference>
<dbReference type="SUPFAM" id="SSF51690">
    <property type="entry name" value="Nicotinate/Quinolinate PRTase C-terminal domain-like"/>
    <property type="match status" value="1"/>
</dbReference>
<dbReference type="EC" id="2.4.2.19" evidence="5 12"/>
<dbReference type="NCBIfam" id="TIGR00078">
    <property type="entry name" value="nadC"/>
    <property type="match status" value="1"/>
</dbReference>
<evidence type="ECO:0000256" key="5">
    <source>
        <dbReference type="ARBA" id="ARBA00011944"/>
    </source>
</evidence>
<evidence type="ECO:0000259" key="15">
    <source>
        <dbReference type="Pfam" id="PF02749"/>
    </source>
</evidence>
<keyword evidence="9 12" id="KW-0808">Transferase</keyword>
<dbReference type="InterPro" id="IPR036068">
    <property type="entry name" value="Nicotinate_pribotase-like_C"/>
</dbReference>
<evidence type="ECO:0000256" key="11">
    <source>
        <dbReference type="ARBA" id="ARBA00047445"/>
    </source>
</evidence>
<keyword evidence="17" id="KW-1185">Reference proteome</keyword>
<dbReference type="GO" id="GO:0009435">
    <property type="term" value="P:NAD+ biosynthetic process"/>
    <property type="evidence" value="ECO:0007669"/>
    <property type="project" value="UniProtKB-UniPathway"/>
</dbReference>
<dbReference type="InterPro" id="IPR013785">
    <property type="entry name" value="Aldolase_TIM"/>
</dbReference>
<dbReference type="GO" id="GO:0004514">
    <property type="term" value="F:nicotinate-nucleotide diphosphorylase (carboxylating) activity"/>
    <property type="evidence" value="ECO:0007669"/>
    <property type="project" value="UniProtKB-EC"/>
</dbReference>
<evidence type="ECO:0000256" key="10">
    <source>
        <dbReference type="ARBA" id="ARBA00033102"/>
    </source>
</evidence>
<protein>
    <recommendedName>
        <fullName evidence="6 12">Nicotinate-nucleotide pyrophosphorylase [carboxylating]</fullName>
        <ecNumber evidence="5 12">2.4.2.19</ecNumber>
    </recommendedName>
    <alternativeName>
        <fullName evidence="10 12">Quinolinate phosphoribosyltransferase [decarboxylating]</fullName>
    </alternativeName>
</protein>
<dbReference type="PANTHER" id="PTHR32179">
    <property type="entry name" value="NICOTINATE-NUCLEOTIDE PYROPHOSPHORYLASE [CARBOXYLATING]"/>
    <property type="match status" value="1"/>
</dbReference>
<accession>A0A4D9CTU2</accession>
<evidence type="ECO:0000256" key="2">
    <source>
        <dbReference type="ARBA" id="ARBA00004893"/>
    </source>
</evidence>
<comment type="catalytic activity">
    <reaction evidence="11 12">
        <text>nicotinate beta-D-ribonucleotide + CO2 + diphosphate = quinolinate + 5-phospho-alpha-D-ribose 1-diphosphate + 2 H(+)</text>
        <dbReference type="Rhea" id="RHEA:12733"/>
        <dbReference type="ChEBI" id="CHEBI:15378"/>
        <dbReference type="ChEBI" id="CHEBI:16526"/>
        <dbReference type="ChEBI" id="CHEBI:29959"/>
        <dbReference type="ChEBI" id="CHEBI:33019"/>
        <dbReference type="ChEBI" id="CHEBI:57502"/>
        <dbReference type="ChEBI" id="CHEBI:58017"/>
        <dbReference type="EC" id="2.4.2.19"/>
    </reaction>
</comment>
<dbReference type="AlphaFoldDB" id="A0A4D9CTU2"/>
<dbReference type="FunFam" id="3.20.20.70:FF:000090">
    <property type="entry name" value="Nicotinate-nucleotide pyrophosphorylase [carboxylating]"/>
    <property type="match status" value="1"/>
</dbReference>
<dbReference type="UniPathway" id="UPA00253">
    <property type="reaction ID" value="UER00331"/>
</dbReference>
<dbReference type="EMBL" id="SDOX01000145">
    <property type="protein sequence ID" value="TFJ80933.1"/>
    <property type="molecule type" value="Genomic_DNA"/>
</dbReference>
<comment type="pathway">
    <text evidence="2 12">Cofactor biosynthesis; NAD(+) biosynthesis; nicotinate D-ribonucleotide from quinolinate: step 1/1.</text>
</comment>
<name>A0A4D9CTU2_9STRA</name>
<evidence type="ECO:0000256" key="1">
    <source>
        <dbReference type="ARBA" id="ARBA00003237"/>
    </source>
</evidence>
<dbReference type="Gene3D" id="3.20.20.70">
    <property type="entry name" value="Aldolase class I"/>
    <property type="match status" value="1"/>
</dbReference>
<evidence type="ECO:0000313" key="16">
    <source>
        <dbReference type="EMBL" id="TFJ80933.1"/>
    </source>
</evidence>
<dbReference type="Gene3D" id="3.90.1170.20">
    <property type="entry name" value="Quinolinate phosphoribosyl transferase, N-terminal domain"/>
    <property type="match status" value="1"/>
</dbReference>
<dbReference type="Pfam" id="PF01729">
    <property type="entry name" value="QRPTase_C"/>
    <property type="match status" value="1"/>
</dbReference>
<reference evidence="16 17" key="1">
    <citation type="submission" date="2019-01" db="EMBL/GenBank/DDBJ databases">
        <title>Nuclear Genome Assembly of the Microalgal Biofuel strain Nannochloropsis salina CCMP1776.</title>
        <authorList>
            <person name="Hovde B."/>
        </authorList>
    </citation>
    <scope>NUCLEOTIDE SEQUENCE [LARGE SCALE GENOMIC DNA]</scope>
    <source>
        <strain evidence="16 17">CCMP1776</strain>
    </source>
</reference>
<feature type="domain" description="Quinolinate phosphoribosyl transferase N-terminal" evidence="15">
    <location>
        <begin position="39"/>
        <end position="137"/>
    </location>
</feature>
<evidence type="ECO:0000256" key="9">
    <source>
        <dbReference type="ARBA" id="ARBA00022679"/>
    </source>
</evidence>
<dbReference type="OrthoDB" id="10067394at2759"/>
<sequence length="316" mass="33736">MQGNIAQALPPWQVTRAVLGWLEEDVPSMDIGGFVVGETLTTALLYGKSKGILCGKVFFDAVFKALDCTVEWMEGMEDGAVLSPPVPSNATTYPNQGKQDETGREQSIKVHVATVKGKARHILLGERTALNILTRASGIATISRASVDIGRRAGWHGTIAGTRKTTPGFRMVEKYALLVGGAATHRQDLSQMVMLKDNHVWSTGSITKAVGAARGVGSFSIKIEVECQTLSQAQEAGAAGADVIMLDNFAPPQLKETAALVKSQYPHVVIEASGGITTDTLEEYFSPHVDVISRGSLTQGYPALDFSLKIVPLGTR</sequence>
<dbReference type="InterPro" id="IPR022412">
    <property type="entry name" value="Quinolinate_PRibosylTrfase_N"/>
</dbReference>
<dbReference type="Pfam" id="PF02749">
    <property type="entry name" value="QRPTase_N"/>
    <property type="match status" value="1"/>
</dbReference>
<dbReference type="Proteomes" id="UP000355283">
    <property type="component" value="Unassembled WGS sequence"/>
</dbReference>
<evidence type="ECO:0000256" key="6">
    <source>
        <dbReference type="ARBA" id="ARBA00020990"/>
    </source>
</evidence>
<comment type="function">
    <text evidence="1 12">Involved in the catabolism of quinolinic acid (QA).</text>
</comment>
<comment type="subunit">
    <text evidence="4 12">Hexamer formed by 3 homodimers.</text>
</comment>
<dbReference type="InterPro" id="IPR037128">
    <property type="entry name" value="Quinolinate_PRibosylTase_N_sf"/>
</dbReference>
<evidence type="ECO:0000259" key="14">
    <source>
        <dbReference type="Pfam" id="PF01729"/>
    </source>
</evidence>
<evidence type="ECO:0000256" key="8">
    <source>
        <dbReference type="ARBA" id="ARBA00022676"/>
    </source>
</evidence>
<dbReference type="PANTHER" id="PTHR32179:SF3">
    <property type="entry name" value="NICOTINATE-NUCLEOTIDE PYROPHOSPHORYLASE [CARBOXYLATING]"/>
    <property type="match status" value="1"/>
</dbReference>
<evidence type="ECO:0000256" key="3">
    <source>
        <dbReference type="ARBA" id="ARBA00009400"/>
    </source>
</evidence>
<evidence type="ECO:0000313" key="17">
    <source>
        <dbReference type="Proteomes" id="UP000355283"/>
    </source>
</evidence>
<organism evidence="16 17">
    <name type="scientific">Nannochloropsis salina CCMP1776</name>
    <dbReference type="NCBI Taxonomy" id="1027361"/>
    <lineage>
        <taxon>Eukaryota</taxon>
        <taxon>Sar</taxon>
        <taxon>Stramenopiles</taxon>
        <taxon>Ochrophyta</taxon>
        <taxon>Eustigmatophyceae</taxon>
        <taxon>Eustigmatales</taxon>
        <taxon>Monodopsidaceae</taxon>
        <taxon>Microchloropsis</taxon>
        <taxon>Microchloropsis salina</taxon>
    </lineage>
</organism>